<dbReference type="PANTHER" id="PTHR21299">
    <property type="entry name" value="CYTIDYLATE KINASE/PANTOATE-BETA-ALANINE LIGASE"/>
    <property type="match status" value="1"/>
</dbReference>
<dbReference type="HAMAP" id="MF_00238">
    <property type="entry name" value="Cytidyl_kinase_type1"/>
    <property type="match status" value="1"/>
</dbReference>
<evidence type="ECO:0000259" key="9">
    <source>
        <dbReference type="Pfam" id="PF02224"/>
    </source>
</evidence>
<evidence type="ECO:0000256" key="5">
    <source>
        <dbReference type="ARBA" id="ARBA00022840"/>
    </source>
</evidence>
<evidence type="ECO:0000256" key="2">
    <source>
        <dbReference type="ARBA" id="ARBA00022679"/>
    </source>
</evidence>
<dbReference type="GO" id="GO:0005524">
    <property type="term" value="F:ATP binding"/>
    <property type="evidence" value="ECO:0007669"/>
    <property type="project" value="UniProtKB-UniRule"/>
</dbReference>
<dbReference type="InterPro" id="IPR003136">
    <property type="entry name" value="Cytidylate_kin"/>
</dbReference>
<dbReference type="CDD" id="cd02020">
    <property type="entry name" value="CMPK"/>
    <property type="match status" value="1"/>
</dbReference>
<dbReference type="Pfam" id="PF02224">
    <property type="entry name" value="Cytidylate_kin"/>
    <property type="match status" value="1"/>
</dbReference>
<keyword evidence="3 8" id="KW-0547">Nucleotide-binding</keyword>
<comment type="similarity">
    <text evidence="1 8">Belongs to the cytidylate kinase family. Type 1 subfamily.</text>
</comment>
<dbReference type="Proteomes" id="UP000469440">
    <property type="component" value="Unassembled WGS sequence"/>
</dbReference>
<sequence length="222" mass="24200">MIAVAIDGPAGAGKSTVARRAAKILGFVYVDTGALYRAIGLYMINHGIAPVNREAVCAALSNVSVSLDFQDGEQKVFLCGSDVTPEIRAEEVSNAASAVSAIPEVRQFLFSMQRTLAAERNVVMDGRDIGTVVLPNAQVKIFLTASPEERAQRRYRELLQKGKKAEYSEVLKDMIQRDYHDSHREVAPLVPAKDSVQIDTSGNTLEQSINRVVNVIRSGLKI</sequence>
<dbReference type="EMBL" id="VWXL01000108">
    <property type="protein sequence ID" value="MVB13000.1"/>
    <property type="molecule type" value="Genomic_DNA"/>
</dbReference>
<organism evidence="10 11">
    <name type="scientific">Caproicibacter fermentans</name>
    <dbReference type="NCBI Taxonomy" id="2576756"/>
    <lineage>
        <taxon>Bacteria</taxon>
        <taxon>Bacillati</taxon>
        <taxon>Bacillota</taxon>
        <taxon>Clostridia</taxon>
        <taxon>Eubacteriales</taxon>
        <taxon>Acutalibacteraceae</taxon>
        <taxon>Caproicibacter</taxon>
    </lineage>
</organism>
<protein>
    <recommendedName>
        <fullName evidence="8">Cytidylate kinase</fullName>
        <shortName evidence="8">CK</shortName>
        <ecNumber evidence="8">2.7.4.25</ecNumber>
    </recommendedName>
    <alternativeName>
        <fullName evidence="8">Cytidine monophosphate kinase</fullName>
        <shortName evidence="8">CMP kinase</shortName>
    </alternativeName>
</protein>
<dbReference type="GO" id="GO:0036431">
    <property type="term" value="F:dCMP kinase activity"/>
    <property type="evidence" value="ECO:0007669"/>
    <property type="project" value="InterPro"/>
</dbReference>
<gene>
    <name evidence="10" type="primary">cmk_4</name>
    <name evidence="8" type="synonym">cmk</name>
    <name evidence="10" type="ORF">CAFE_37530</name>
</gene>
<keyword evidence="2 8" id="KW-0808">Transferase</keyword>
<evidence type="ECO:0000256" key="8">
    <source>
        <dbReference type="HAMAP-Rule" id="MF_00238"/>
    </source>
</evidence>
<evidence type="ECO:0000256" key="6">
    <source>
        <dbReference type="ARBA" id="ARBA00047615"/>
    </source>
</evidence>
<dbReference type="EC" id="2.7.4.25" evidence="8"/>
<dbReference type="InterPro" id="IPR011994">
    <property type="entry name" value="Cytidylate_kinase_dom"/>
</dbReference>
<keyword evidence="8" id="KW-0963">Cytoplasm</keyword>
<dbReference type="OrthoDB" id="9807434at2"/>
<comment type="catalytic activity">
    <reaction evidence="6 8">
        <text>dCMP + ATP = dCDP + ADP</text>
        <dbReference type="Rhea" id="RHEA:25094"/>
        <dbReference type="ChEBI" id="CHEBI:30616"/>
        <dbReference type="ChEBI" id="CHEBI:57566"/>
        <dbReference type="ChEBI" id="CHEBI:58593"/>
        <dbReference type="ChEBI" id="CHEBI:456216"/>
        <dbReference type="EC" id="2.7.4.25"/>
    </reaction>
</comment>
<dbReference type="PANTHER" id="PTHR21299:SF2">
    <property type="entry name" value="CYTIDYLATE KINASE"/>
    <property type="match status" value="1"/>
</dbReference>
<dbReference type="InterPro" id="IPR027417">
    <property type="entry name" value="P-loop_NTPase"/>
</dbReference>
<keyword evidence="11" id="KW-1185">Reference proteome</keyword>
<accession>A0A6N8I605</accession>
<comment type="subcellular location">
    <subcellularLocation>
        <location evidence="8">Cytoplasm</location>
    </subcellularLocation>
</comment>
<comment type="caution">
    <text evidence="10">The sequence shown here is derived from an EMBL/GenBank/DDBJ whole genome shotgun (WGS) entry which is preliminary data.</text>
</comment>
<reference evidence="10 11" key="1">
    <citation type="submission" date="2019-09" db="EMBL/GenBank/DDBJ databases">
        <title>Genome sequence of Clostridium sp. EA1.</title>
        <authorList>
            <person name="Poehlein A."/>
            <person name="Bengelsdorf F.R."/>
            <person name="Daniel R."/>
        </authorList>
    </citation>
    <scope>NUCLEOTIDE SEQUENCE [LARGE SCALE GENOMIC DNA]</scope>
    <source>
        <strain evidence="10 11">EA1</strain>
    </source>
</reference>
<keyword evidence="4 8" id="KW-0418">Kinase</keyword>
<keyword evidence="5 8" id="KW-0067">ATP-binding</keyword>
<dbReference type="RefSeq" id="WP_156991433.1">
    <property type="nucleotide sequence ID" value="NZ_VWXL01000108.1"/>
</dbReference>
<dbReference type="NCBIfam" id="TIGR00017">
    <property type="entry name" value="cmk"/>
    <property type="match status" value="1"/>
</dbReference>
<dbReference type="Gene3D" id="3.40.50.300">
    <property type="entry name" value="P-loop containing nucleotide triphosphate hydrolases"/>
    <property type="match status" value="1"/>
</dbReference>
<evidence type="ECO:0000256" key="7">
    <source>
        <dbReference type="ARBA" id="ARBA00048478"/>
    </source>
</evidence>
<evidence type="ECO:0000313" key="11">
    <source>
        <dbReference type="Proteomes" id="UP000469440"/>
    </source>
</evidence>
<feature type="binding site" evidence="8">
    <location>
        <begin position="8"/>
        <end position="16"/>
    </location>
    <ligand>
        <name>ATP</name>
        <dbReference type="ChEBI" id="CHEBI:30616"/>
    </ligand>
</feature>
<dbReference type="SUPFAM" id="SSF52540">
    <property type="entry name" value="P-loop containing nucleoside triphosphate hydrolases"/>
    <property type="match status" value="1"/>
</dbReference>
<evidence type="ECO:0000256" key="1">
    <source>
        <dbReference type="ARBA" id="ARBA00009427"/>
    </source>
</evidence>
<dbReference type="GO" id="GO:0006220">
    <property type="term" value="P:pyrimidine nucleotide metabolic process"/>
    <property type="evidence" value="ECO:0007669"/>
    <property type="project" value="UniProtKB-UniRule"/>
</dbReference>
<evidence type="ECO:0000256" key="3">
    <source>
        <dbReference type="ARBA" id="ARBA00022741"/>
    </source>
</evidence>
<name>A0A6N8I605_9FIRM</name>
<dbReference type="GO" id="GO:0005829">
    <property type="term" value="C:cytosol"/>
    <property type="evidence" value="ECO:0007669"/>
    <property type="project" value="TreeGrafter"/>
</dbReference>
<proteinExistence type="inferred from homology"/>
<comment type="catalytic activity">
    <reaction evidence="7 8">
        <text>CMP + ATP = CDP + ADP</text>
        <dbReference type="Rhea" id="RHEA:11600"/>
        <dbReference type="ChEBI" id="CHEBI:30616"/>
        <dbReference type="ChEBI" id="CHEBI:58069"/>
        <dbReference type="ChEBI" id="CHEBI:60377"/>
        <dbReference type="ChEBI" id="CHEBI:456216"/>
        <dbReference type="EC" id="2.7.4.25"/>
    </reaction>
</comment>
<dbReference type="AlphaFoldDB" id="A0A6N8I605"/>
<evidence type="ECO:0000256" key="4">
    <source>
        <dbReference type="ARBA" id="ARBA00022777"/>
    </source>
</evidence>
<dbReference type="GO" id="GO:0015949">
    <property type="term" value="P:nucleobase-containing small molecule interconversion"/>
    <property type="evidence" value="ECO:0007669"/>
    <property type="project" value="TreeGrafter"/>
</dbReference>
<feature type="domain" description="Cytidylate kinase" evidence="9">
    <location>
        <begin position="4"/>
        <end position="217"/>
    </location>
</feature>
<evidence type="ECO:0000313" key="10">
    <source>
        <dbReference type="EMBL" id="MVB13000.1"/>
    </source>
</evidence>